<dbReference type="EMBL" id="CAXAMM010039730">
    <property type="protein sequence ID" value="CAK9088628.1"/>
    <property type="molecule type" value="Genomic_DNA"/>
</dbReference>
<reference evidence="1 2" key="1">
    <citation type="submission" date="2024-02" db="EMBL/GenBank/DDBJ databases">
        <authorList>
            <person name="Chen Y."/>
            <person name="Shah S."/>
            <person name="Dougan E. K."/>
            <person name="Thang M."/>
            <person name="Chan C."/>
        </authorList>
    </citation>
    <scope>NUCLEOTIDE SEQUENCE [LARGE SCALE GENOMIC DNA]</scope>
</reference>
<organism evidence="1 2">
    <name type="scientific">Durusdinium trenchii</name>
    <dbReference type="NCBI Taxonomy" id="1381693"/>
    <lineage>
        <taxon>Eukaryota</taxon>
        <taxon>Sar</taxon>
        <taxon>Alveolata</taxon>
        <taxon>Dinophyceae</taxon>
        <taxon>Suessiales</taxon>
        <taxon>Symbiodiniaceae</taxon>
        <taxon>Durusdinium</taxon>
    </lineage>
</organism>
<comment type="caution">
    <text evidence="1">The sequence shown here is derived from an EMBL/GenBank/DDBJ whole genome shotgun (WGS) entry which is preliminary data.</text>
</comment>
<keyword evidence="2" id="KW-1185">Reference proteome</keyword>
<dbReference type="Proteomes" id="UP001642464">
    <property type="component" value="Unassembled WGS sequence"/>
</dbReference>
<proteinExistence type="predicted"/>
<feature type="non-terminal residue" evidence="1">
    <location>
        <position position="1"/>
    </location>
</feature>
<name>A0ABP0QLZ0_9DINO</name>
<protein>
    <submittedName>
        <fullName evidence="1">Uncharacterized protein</fullName>
    </submittedName>
</protein>
<feature type="non-terminal residue" evidence="1">
    <location>
        <position position="183"/>
    </location>
</feature>
<accession>A0ABP0QLZ0</accession>
<evidence type="ECO:0000313" key="1">
    <source>
        <dbReference type="EMBL" id="CAK9088628.1"/>
    </source>
</evidence>
<sequence>DEAILRHRKIANMKEVVEEMGFKVGCHVIRKDKVTAQILGFKDEYVILDVKAGGMSGECRVDAQSFVNNEWALYKPKTKPEFLPEYWEHGPLQNPEIQQSCIRAKIVLELRAVMDKCTSVVNPSWLKLMTKPKGVFAEEKIEKHALRLIPFTNAIFAREHGTENPNSSQIKVFTFQDEWDFYL</sequence>
<gene>
    <name evidence="1" type="ORF">SCF082_LOCUS41855</name>
</gene>
<evidence type="ECO:0000313" key="2">
    <source>
        <dbReference type="Proteomes" id="UP001642464"/>
    </source>
</evidence>